<gene>
    <name evidence="3" type="ORF">Tci_043239</name>
</gene>
<sequence>MVTKAENVLAVGAENRPPMLKKGGYERNGKAIGKKVINIVGDLKVNPSRVIMCYNCKGEGRAKDFLVDGLEELDSDCDDLQQQKTSIFKVDHVDAFDSDCNEAPTTSAVFMARLSPTSSVNGDVVGLTYDSYILSEIVEIVLWFLDFGCSKHMTRQHEKLINFVSKFIDTVRFGNDHFAAIMGYGDLQTGNNLILRVYYVEGLDGVYLPSRSRGFNLYTISLEDMIKSSPICLLSKASKIKSWSKKESYKPKHEPSTNEKLHMLHMGFCKPMRVESINGKRYILVIADDYSREDLRKLKPKADIGIFIRYSPSRKAYRIYYKRTRMIMEMIPTINSRLVPNQVSLTSAIPPSKDDLDLLFQPMFDEYFQPSPSDVSLTTSTTTLPQDTAKAYSSITIDQDAPYPTTSINIETTTPPI</sequence>
<dbReference type="AlphaFoldDB" id="A0A6L2MB94"/>
<feature type="domain" description="Retrovirus-related Pol polyprotein from transposon TNT 1-94-like beta-barrel" evidence="1">
    <location>
        <begin position="143"/>
        <end position="203"/>
    </location>
</feature>
<dbReference type="Pfam" id="PF25597">
    <property type="entry name" value="SH3_retrovirus"/>
    <property type="match status" value="1"/>
</dbReference>
<dbReference type="InterPro" id="IPR057670">
    <property type="entry name" value="SH3_retrovirus"/>
</dbReference>
<name>A0A6L2MB94_TANCI</name>
<comment type="caution">
    <text evidence="3">The sequence shown here is derived from an EMBL/GenBank/DDBJ whole genome shotgun (WGS) entry which is preliminary data.</text>
</comment>
<dbReference type="EMBL" id="BKCJ010006275">
    <property type="protein sequence ID" value="GEU71261.1"/>
    <property type="molecule type" value="Genomic_DNA"/>
</dbReference>
<accession>A0A6L2MB94</accession>
<dbReference type="InterPro" id="IPR054722">
    <property type="entry name" value="PolX-like_BBD"/>
</dbReference>
<evidence type="ECO:0000313" key="3">
    <source>
        <dbReference type="EMBL" id="GEU71261.1"/>
    </source>
</evidence>
<evidence type="ECO:0000259" key="1">
    <source>
        <dbReference type="Pfam" id="PF22936"/>
    </source>
</evidence>
<feature type="domain" description="Retroviral polymerase SH3-like" evidence="2">
    <location>
        <begin position="293"/>
        <end position="329"/>
    </location>
</feature>
<evidence type="ECO:0000259" key="2">
    <source>
        <dbReference type="Pfam" id="PF25597"/>
    </source>
</evidence>
<proteinExistence type="predicted"/>
<dbReference type="Pfam" id="PF22936">
    <property type="entry name" value="Pol_BBD"/>
    <property type="match status" value="1"/>
</dbReference>
<protein>
    <submittedName>
        <fullName evidence="3">Integrase, catalytic region, zinc finger, CCHC-type, peptidase aspartic, catalytic</fullName>
    </submittedName>
</protein>
<reference evidence="3" key="1">
    <citation type="journal article" date="2019" name="Sci. Rep.">
        <title>Draft genome of Tanacetum cinerariifolium, the natural source of mosquito coil.</title>
        <authorList>
            <person name="Yamashiro T."/>
            <person name="Shiraishi A."/>
            <person name="Satake H."/>
            <person name="Nakayama K."/>
        </authorList>
    </citation>
    <scope>NUCLEOTIDE SEQUENCE</scope>
</reference>
<organism evidence="3">
    <name type="scientific">Tanacetum cinerariifolium</name>
    <name type="common">Dalmatian daisy</name>
    <name type="synonym">Chrysanthemum cinerariifolium</name>
    <dbReference type="NCBI Taxonomy" id="118510"/>
    <lineage>
        <taxon>Eukaryota</taxon>
        <taxon>Viridiplantae</taxon>
        <taxon>Streptophyta</taxon>
        <taxon>Embryophyta</taxon>
        <taxon>Tracheophyta</taxon>
        <taxon>Spermatophyta</taxon>
        <taxon>Magnoliopsida</taxon>
        <taxon>eudicotyledons</taxon>
        <taxon>Gunneridae</taxon>
        <taxon>Pentapetalae</taxon>
        <taxon>asterids</taxon>
        <taxon>campanulids</taxon>
        <taxon>Asterales</taxon>
        <taxon>Asteraceae</taxon>
        <taxon>Asteroideae</taxon>
        <taxon>Anthemideae</taxon>
        <taxon>Anthemidinae</taxon>
        <taxon>Tanacetum</taxon>
    </lineage>
</organism>